<dbReference type="RefSeq" id="WP_092497260.1">
    <property type="nucleotide sequence ID" value="NZ_FNFV01000001.1"/>
</dbReference>
<dbReference type="OrthoDB" id="9795145at2"/>
<evidence type="ECO:0000256" key="6">
    <source>
        <dbReference type="HAMAP-Rule" id="MF_00821"/>
    </source>
</evidence>
<dbReference type="HAMAP" id="MF_00821">
    <property type="entry name" value="SecB"/>
    <property type="match status" value="1"/>
</dbReference>
<dbReference type="PANTHER" id="PTHR36918">
    <property type="match status" value="1"/>
</dbReference>
<dbReference type="AlphaFoldDB" id="A0A1G8Y582"/>
<comment type="similarity">
    <text evidence="1 6">Belongs to the SecB family.</text>
</comment>
<dbReference type="InterPro" id="IPR035958">
    <property type="entry name" value="SecB-like_sf"/>
</dbReference>
<dbReference type="PRINTS" id="PR01594">
    <property type="entry name" value="SECBCHAPRONE"/>
</dbReference>
<dbReference type="SUPFAM" id="SSF54611">
    <property type="entry name" value="SecB-like"/>
    <property type="match status" value="1"/>
</dbReference>
<dbReference type="GO" id="GO:0005737">
    <property type="term" value="C:cytoplasm"/>
    <property type="evidence" value="ECO:0007669"/>
    <property type="project" value="UniProtKB-SubCell"/>
</dbReference>
<dbReference type="InterPro" id="IPR003708">
    <property type="entry name" value="SecB"/>
</dbReference>
<evidence type="ECO:0000256" key="2">
    <source>
        <dbReference type="ARBA" id="ARBA00022448"/>
    </source>
</evidence>
<dbReference type="PANTHER" id="PTHR36918:SF1">
    <property type="entry name" value="PROTEIN-EXPORT PROTEIN SECB"/>
    <property type="match status" value="1"/>
</dbReference>
<feature type="region of interest" description="Disordered" evidence="7">
    <location>
        <begin position="1"/>
        <end position="23"/>
    </location>
</feature>
<evidence type="ECO:0000256" key="7">
    <source>
        <dbReference type="SAM" id="MobiDB-lite"/>
    </source>
</evidence>
<evidence type="ECO:0000256" key="5">
    <source>
        <dbReference type="ARBA" id="ARBA00023186"/>
    </source>
</evidence>
<keyword evidence="9" id="KW-1185">Reference proteome</keyword>
<evidence type="ECO:0000256" key="4">
    <source>
        <dbReference type="ARBA" id="ARBA00023010"/>
    </source>
</evidence>
<dbReference type="GO" id="GO:0006457">
    <property type="term" value="P:protein folding"/>
    <property type="evidence" value="ECO:0007669"/>
    <property type="project" value="UniProtKB-UniRule"/>
</dbReference>
<keyword evidence="6" id="KW-0963">Cytoplasm</keyword>
<dbReference type="Proteomes" id="UP000199328">
    <property type="component" value="Unassembled WGS sequence"/>
</dbReference>
<dbReference type="GO" id="GO:0051262">
    <property type="term" value="P:protein tetramerization"/>
    <property type="evidence" value="ECO:0007669"/>
    <property type="project" value="InterPro"/>
</dbReference>
<dbReference type="NCBIfam" id="TIGR00809">
    <property type="entry name" value="secB"/>
    <property type="match status" value="1"/>
</dbReference>
<dbReference type="NCBIfam" id="NF004392">
    <property type="entry name" value="PRK05751.1-3"/>
    <property type="match status" value="1"/>
</dbReference>
<dbReference type="GO" id="GO:0051082">
    <property type="term" value="F:unfolded protein binding"/>
    <property type="evidence" value="ECO:0007669"/>
    <property type="project" value="InterPro"/>
</dbReference>
<evidence type="ECO:0000256" key="1">
    <source>
        <dbReference type="ARBA" id="ARBA00009990"/>
    </source>
</evidence>
<keyword evidence="5 6" id="KW-0143">Chaperone</keyword>
<name>A0A1G8Y582_9RHOB</name>
<comment type="function">
    <text evidence="6">One of the proteins required for the normal export of preproteins out of the cell cytoplasm. It is a molecular chaperone that binds to a subset of precursor proteins, maintaining them in a translocation-competent state. It also specifically binds to its receptor SecA.</text>
</comment>
<comment type="subcellular location">
    <subcellularLocation>
        <location evidence="6">Cytoplasm</location>
    </subcellularLocation>
</comment>
<evidence type="ECO:0000313" key="8">
    <source>
        <dbReference type="EMBL" id="SDJ97797.1"/>
    </source>
</evidence>
<gene>
    <name evidence="6" type="primary">secB</name>
    <name evidence="8" type="ORF">SAMN05216257_101183</name>
</gene>
<organism evidence="8 9">
    <name type="scientific">Meinhardsimonia xiamenensis</name>
    <dbReference type="NCBI Taxonomy" id="990712"/>
    <lineage>
        <taxon>Bacteria</taxon>
        <taxon>Pseudomonadati</taxon>
        <taxon>Pseudomonadota</taxon>
        <taxon>Alphaproteobacteria</taxon>
        <taxon>Rhodobacterales</taxon>
        <taxon>Paracoccaceae</taxon>
        <taxon>Meinhardsimonia</taxon>
    </lineage>
</organism>
<protein>
    <recommendedName>
        <fullName evidence="6">Protein-export protein SecB</fullName>
    </recommendedName>
</protein>
<sequence>MAETGNGAPQPGAQGNEAQQPAQPRMQVLGQFIRDLSFENVLATKGAQGEVQPDVEVQVKLDARKRPTPNQYEVYTKFTITSKNKAAEGILFILELDYGGLFQIENIPEEQLHPFLLIECPRMLFPFVRRIVADLTRDGGFPPLNLENIDWVALYRQEIMRRAAEQQGGGAAGTA</sequence>
<dbReference type="GO" id="GO:0015031">
    <property type="term" value="P:protein transport"/>
    <property type="evidence" value="ECO:0007669"/>
    <property type="project" value="UniProtKB-UniRule"/>
</dbReference>
<evidence type="ECO:0000313" key="9">
    <source>
        <dbReference type="Proteomes" id="UP000199328"/>
    </source>
</evidence>
<dbReference type="STRING" id="990712.SAMN05216257_101183"/>
<reference evidence="9" key="1">
    <citation type="submission" date="2016-10" db="EMBL/GenBank/DDBJ databases">
        <authorList>
            <person name="Varghese N."/>
            <person name="Submissions S."/>
        </authorList>
    </citation>
    <scope>NUCLEOTIDE SEQUENCE [LARGE SCALE GENOMIC DNA]</scope>
    <source>
        <strain evidence="9">CGMCC 1.10789</strain>
    </source>
</reference>
<keyword evidence="3 6" id="KW-0653">Protein transport</keyword>
<dbReference type="EMBL" id="FNFV01000001">
    <property type="protein sequence ID" value="SDJ97797.1"/>
    <property type="molecule type" value="Genomic_DNA"/>
</dbReference>
<dbReference type="Pfam" id="PF02556">
    <property type="entry name" value="SecB"/>
    <property type="match status" value="1"/>
</dbReference>
<keyword evidence="2 6" id="KW-0813">Transport</keyword>
<evidence type="ECO:0000256" key="3">
    <source>
        <dbReference type="ARBA" id="ARBA00022927"/>
    </source>
</evidence>
<dbReference type="Gene3D" id="3.10.420.10">
    <property type="entry name" value="SecB-like"/>
    <property type="match status" value="1"/>
</dbReference>
<proteinExistence type="inferred from homology"/>
<comment type="subunit">
    <text evidence="6">Homotetramer, a dimer of dimers. One homotetramer interacts with 1 SecA dimer.</text>
</comment>
<keyword evidence="4 6" id="KW-0811">Translocation</keyword>
<accession>A0A1G8Y582</accession>